<name>A0AAD1XHP0_EUPCR</name>
<organism evidence="2 3">
    <name type="scientific">Euplotes crassus</name>
    <dbReference type="NCBI Taxonomy" id="5936"/>
    <lineage>
        <taxon>Eukaryota</taxon>
        <taxon>Sar</taxon>
        <taxon>Alveolata</taxon>
        <taxon>Ciliophora</taxon>
        <taxon>Intramacronucleata</taxon>
        <taxon>Spirotrichea</taxon>
        <taxon>Hypotrichia</taxon>
        <taxon>Euplotida</taxon>
        <taxon>Euplotidae</taxon>
        <taxon>Moneuplotes</taxon>
    </lineage>
</organism>
<feature type="signal peptide" evidence="1">
    <location>
        <begin position="1"/>
        <end position="19"/>
    </location>
</feature>
<keyword evidence="3" id="KW-1185">Reference proteome</keyword>
<reference evidence="2" key="1">
    <citation type="submission" date="2023-07" db="EMBL/GenBank/DDBJ databases">
        <authorList>
            <consortium name="AG Swart"/>
            <person name="Singh M."/>
            <person name="Singh A."/>
            <person name="Seah K."/>
            <person name="Emmerich C."/>
        </authorList>
    </citation>
    <scope>NUCLEOTIDE SEQUENCE</scope>
    <source>
        <strain evidence="2">DP1</strain>
    </source>
</reference>
<sequence length="241" mass="27507">MKHLIIFVVIIALACSTMQDKLSGDLSKHRAYKESPLELAMKGKLTPEIKENLSTFLQLAKTYVPALQEIKDAKATLSRTIDWEFNILGFGFAFELYIELIVGWRVAMTDDLAHNLWNLTYDPFVTGYLNTSVHGDIPFARGTYYTELQYADAHSPISVDIYDTNVCFGIDYHIFPIDMATRMNISLQECSDEILNELLNNGRIGLTCNRLPTLDFDHLQFRFTEYQGGNIGQDICFDHPF</sequence>
<gene>
    <name evidence="2" type="ORF">ECRASSUSDP1_LOCUS14192</name>
</gene>
<accession>A0AAD1XHP0</accession>
<dbReference type="PROSITE" id="PS51257">
    <property type="entry name" value="PROKAR_LIPOPROTEIN"/>
    <property type="match status" value="1"/>
</dbReference>
<evidence type="ECO:0000256" key="1">
    <source>
        <dbReference type="SAM" id="SignalP"/>
    </source>
</evidence>
<protein>
    <submittedName>
        <fullName evidence="2">Uncharacterized protein</fullName>
    </submittedName>
</protein>
<comment type="caution">
    <text evidence="2">The sequence shown here is derived from an EMBL/GenBank/DDBJ whole genome shotgun (WGS) entry which is preliminary data.</text>
</comment>
<evidence type="ECO:0000313" key="2">
    <source>
        <dbReference type="EMBL" id="CAI2372858.1"/>
    </source>
</evidence>
<dbReference type="EMBL" id="CAMPGE010014170">
    <property type="protein sequence ID" value="CAI2372858.1"/>
    <property type="molecule type" value="Genomic_DNA"/>
</dbReference>
<dbReference type="Proteomes" id="UP001295684">
    <property type="component" value="Unassembled WGS sequence"/>
</dbReference>
<evidence type="ECO:0000313" key="3">
    <source>
        <dbReference type="Proteomes" id="UP001295684"/>
    </source>
</evidence>
<keyword evidence="1" id="KW-0732">Signal</keyword>
<feature type="chain" id="PRO_5042108297" evidence="1">
    <location>
        <begin position="20"/>
        <end position="241"/>
    </location>
</feature>
<proteinExistence type="predicted"/>
<dbReference type="AlphaFoldDB" id="A0AAD1XHP0"/>